<dbReference type="Proteomes" id="UP001610563">
    <property type="component" value="Unassembled WGS sequence"/>
</dbReference>
<protein>
    <submittedName>
        <fullName evidence="2">Uncharacterized protein</fullName>
    </submittedName>
</protein>
<organism evidence="2 3">
    <name type="scientific">Aspergillus keveii</name>
    <dbReference type="NCBI Taxonomy" id="714993"/>
    <lineage>
        <taxon>Eukaryota</taxon>
        <taxon>Fungi</taxon>
        <taxon>Dikarya</taxon>
        <taxon>Ascomycota</taxon>
        <taxon>Pezizomycotina</taxon>
        <taxon>Eurotiomycetes</taxon>
        <taxon>Eurotiomycetidae</taxon>
        <taxon>Eurotiales</taxon>
        <taxon>Aspergillaceae</taxon>
        <taxon>Aspergillus</taxon>
        <taxon>Aspergillus subgen. Nidulantes</taxon>
    </lineage>
</organism>
<accession>A0ABR4G8Y8</accession>
<comment type="caution">
    <text evidence="2">The sequence shown here is derived from an EMBL/GenBank/DDBJ whole genome shotgun (WGS) entry which is preliminary data.</text>
</comment>
<evidence type="ECO:0000256" key="1">
    <source>
        <dbReference type="SAM" id="MobiDB-lite"/>
    </source>
</evidence>
<feature type="compositionally biased region" description="Basic residues" evidence="1">
    <location>
        <begin position="1"/>
        <end position="15"/>
    </location>
</feature>
<name>A0ABR4G8Y8_9EURO</name>
<evidence type="ECO:0000313" key="2">
    <source>
        <dbReference type="EMBL" id="KAL2795473.1"/>
    </source>
</evidence>
<feature type="region of interest" description="Disordered" evidence="1">
    <location>
        <begin position="1"/>
        <end position="121"/>
    </location>
</feature>
<feature type="region of interest" description="Disordered" evidence="1">
    <location>
        <begin position="463"/>
        <end position="537"/>
    </location>
</feature>
<gene>
    <name evidence="2" type="ORF">BJX66DRAFT_336818</name>
</gene>
<feature type="region of interest" description="Disordered" evidence="1">
    <location>
        <begin position="250"/>
        <end position="279"/>
    </location>
</feature>
<keyword evidence="3" id="KW-1185">Reference proteome</keyword>
<feature type="compositionally biased region" description="Acidic residues" evidence="1">
    <location>
        <begin position="85"/>
        <end position="101"/>
    </location>
</feature>
<sequence>MAASKRAIKKKKASKKAGAEQTKRRTRAERRQEESDLDEEVAASRPLDPQSTNLRQDEPSSELKRKKEGHGATKEKDKTTNESQEGSDSDEEMPDLLDFDSDFANLSEDEPPSKREKRYRRPKLSAWIQPVIQEFVQSRGDEIKKELQNETPDFAKIESFLNVLNSNIVKANKTHHAPVEDNNIRAKAYRREYEAWLAQIATDKIKGQPDEEWKAYYRLHKMFRLLNDENNLPKEWNIPSATAERMFGEKPSGVEELPDDADSAASYSDESESEESDLELDGIDGLEARMRKEYSSLSRGKVLYWWRVGTGTQIFVQYGRKARPIYRVRAGSSIPYDTRTTEQVLSITRGNAKVRIQSSGNTEEIWKYSRDDVEDIIGVGWKVEDDDDASTNALALIRPAKDIIYPHTRVLVKWKRGGISLERRGFIRRIANGSSLSGDRMIYLKAKELENTYWGYDVENAETEDELSGSDGSSSEQSSGRRTRPWKRSIKKQSLKSDNSAESDADTETSSDDEPAPRRSRRLARAKKTKSTNAGRDIEAEIDRLLKDVKRLRIKQAGGLKEKASVRKNHRGK</sequence>
<feature type="compositionally biased region" description="Basic residues" evidence="1">
    <location>
        <begin position="518"/>
        <end position="530"/>
    </location>
</feature>
<feature type="compositionally biased region" description="Basic and acidic residues" evidence="1">
    <location>
        <begin position="17"/>
        <end position="34"/>
    </location>
</feature>
<feature type="compositionally biased region" description="Acidic residues" evidence="1">
    <location>
        <begin position="501"/>
        <end position="514"/>
    </location>
</feature>
<evidence type="ECO:0000313" key="3">
    <source>
        <dbReference type="Proteomes" id="UP001610563"/>
    </source>
</evidence>
<dbReference type="EMBL" id="JBFTWV010000034">
    <property type="protein sequence ID" value="KAL2795473.1"/>
    <property type="molecule type" value="Genomic_DNA"/>
</dbReference>
<reference evidence="2 3" key="1">
    <citation type="submission" date="2024-07" db="EMBL/GenBank/DDBJ databases">
        <title>Section-level genome sequencing and comparative genomics of Aspergillus sections Usti and Cavernicolus.</title>
        <authorList>
            <consortium name="Lawrence Berkeley National Laboratory"/>
            <person name="Nybo J.L."/>
            <person name="Vesth T.C."/>
            <person name="Theobald S."/>
            <person name="Frisvad J.C."/>
            <person name="Larsen T.O."/>
            <person name="Kjaerboelling I."/>
            <person name="Rothschild-Mancinelli K."/>
            <person name="Lyhne E.K."/>
            <person name="Kogle M.E."/>
            <person name="Barry K."/>
            <person name="Clum A."/>
            <person name="Na H."/>
            <person name="Ledsgaard L."/>
            <person name="Lin J."/>
            <person name="Lipzen A."/>
            <person name="Kuo A."/>
            <person name="Riley R."/>
            <person name="Mondo S."/>
            <person name="Labutti K."/>
            <person name="Haridas S."/>
            <person name="Pangalinan J."/>
            <person name="Salamov A.A."/>
            <person name="Simmons B.A."/>
            <person name="Magnuson J.K."/>
            <person name="Chen J."/>
            <person name="Drula E."/>
            <person name="Henrissat B."/>
            <person name="Wiebenga A."/>
            <person name="Lubbers R.J."/>
            <person name="Gomes A.C."/>
            <person name="Makela M.R."/>
            <person name="Stajich J."/>
            <person name="Grigoriev I.V."/>
            <person name="Mortensen U.H."/>
            <person name="De Vries R.P."/>
            <person name="Baker S.E."/>
            <person name="Andersen M.R."/>
        </authorList>
    </citation>
    <scope>NUCLEOTIDE SEQUENCE [LARGE SCALE GENOMIC DNA]</scope>
    <source>
        <strain evidence="2 3">CBS 209.92</strain>
    </source>
</reference>
<feature type="compositionally biased region" description="Basic and acidic residues" evidence="1">
    <location>
        <begin position="55"/>
        <end position="80"/>
    </location>
</feature>
<feature type="compositionally biased region" description="Acidic residues" evidence="1">
    <location>
        <begin position="269"/>
        <end position="279"/>
    </location>
</feature>
<feature type="compositionally biased region" description="Low complexity" evidence="1">
    <location>
        <begin position="469"/>
        <end position="480"/>
    </location>
</feature>
<feature type="compositionally biased region" description="Basic residues" evidence="1">
    <location>
        <begin position="481"/>
        <end position="494"/>
    </location>
</feature>
<proteinExistence type="predicted"/>